<dbReference type="SUPFAM" id="SSF52172">
    <property type="entry name" value="CheY-like"/>
    <property type="match status" value="1"/>
</dbReference>
<name>A0A2U2BW10_9PROT</name>
<accession>A0A2U2BW10</accession>
<evidence type="ECO:0000313" key="3">
    <source>
        <dbReference type="EMBL" id="PWE18211.1"/>
    </source>
</evidence>
<dbReference type="EMBL" id="QEXV01000001">
    <property type="protein sequence ID" value="PWE18211.1"/>
    <property type="molecule type" value="Genomic_DNA"/>
</dbReference>
<keyword evidence="4" id="KW-1185">Reference proteome</keyword>
<keyword evidence="1" id="KW-0597">Phosphoprotein</keyword>
<evidence type="ECO:0000259" key="2">
    <source>
        <dbReference type="PROSITE" id="PS50110"/>
    </source>
</evidence>
<dbReference type="InterPro" id="IPR001789">
    <property type="entry name" value="Sig_transdc_resp-reg_receiver"/>
</dbReference>
<feature type="modified residue" description="4-aspartylphosphate" evidence="1">
    <location>
        <position position="58"/>
    </location>
</feature>
<dbReference type="OrthoDB" id="7618819at2"/>
<dbReference type="AlphaFoldDB" id="A0A2U2BW10"/>
<dbReference type="Pfam" id="PF00072">
    <property type="entry name" value="Response_reg"/>
    <property type="match status" value="1"/>
</dbReference>
<comment type="caution">
    <text evidence="3">The sequence shown here is derived from an EMBL/GenBank/DDBJ whole genome shotgun (WGS) entry which is preliminary data.</text>
</comment>
<dbReference type="InterPro" id="IPR011006">
    <property type="entry name" value="CheY-like_superfamily"/>
</dbReference>
<protein>
    <submittedName>
        <fullName evidence="3">Response regulator</fullName>
    </submittedName>
</protein>
<dbReference type="PROSITE" id="PS50110">
    <property type="entry name" value="RESPONSE_REGULATORY"/>
    <property type="match status" value="1"/>
</dbReference>
<dbReference type="RefSeq" id="WP_109251485.1">
    <property type="nucleotide sequence ID" value="NZ_QEXV01000001.1"/>
</dbReference>
<evidence type="ECO:0000313" key="4">
    <source>
        <dbReference type="Proteomes" id="UP000245168"/>
    </source>
</evidence>
<dbReference type="Proteomes" id="UP000245168">
    <property type="component" value="Unassembled WGS sequence"/>
</dbReference>
<dbReference type="CDD" id="cd00156">
    <property type="entry name" value="REC"/>
    <property type="match status" value="1"/>
</dbReference>
<reference evidence="4" key="1">
    <citation type="submission" date="2018-05" db="EMBL/GenBank/DDBJ databases">
        <authorList>
            <person name="Liu B.-T."/>
        </authorList>
    </citation>
    <scope>NUCLEOTIDE SEQUENCE [LARGE SCALE GENOMIC DNA]</scope>
    <source>
        <strain evidence="4">WD6-1</strain>
    </source>
</reference>
<evidence type="ECO:0000256" key="1">
    <source>
        <dbReference type="PROSITE-ProRule" id="PRU00169"/>
    </source>
</evidence>
<organism evidence="3 4">
    <name type="scientific">Marinicauda salina</name>
    <dbReference type="NCBI Taxonomy" id="2135793"/>
    <lineage>
        <taxon>Bacteria</taxon>
        <taxon>Pseudomonadati</taxon>
        <taxon>Pseudomonadota</taxon>
        <taxon>Alphaproteobacteria</taxon>
        <taxon>Maricaulales</taxon>
        <taxon>Maricaulaceae</taxon>
        <taxon>Marinicauda</taxon>
    </lineage>
</organism>
<dbReference type="GO" id="GO:0000160">
    <property type="term" value="P:phosphorelay signal transduction system"/>
    <property type="evidence" value="ECO:0007669"/>
    <property type="project" value="InterPro"/>
</dbReference>
<proteinExistence type="predicted"/>
<feature type="domain" description="Response regulatory" evidence="2">
    <location>
        <begin position="6"/>
        <end position="127"/>
    </location>
</feature>
<sequence>MGDSIRVLHIEDDFADAMLLQHALFDAGGLDVKLEVARTLVDARYMLARRKYDLVVADLRLPDSTDPVETIAMIERHASATPILVLTGSALVDADRIAPHVTLLDKNDFFHGRDEEKSRALLDHVRDAAEDTLHL</sequence>
<dbReference type="Gene3D" id="3.40.50.2300">
    <property type="match status" value="1"/>
</dbReference>
<gene>
    <name evidence="3" type="ORF">DDZ18_00960</name>
</gene>